<evidence type="ECO:0000256" key="1">
    <source>
        <dbReference type="SAM" id="SignalP"/>
    </source>
</evidence>
<accession>A0ABQ1M2J0</accession>
<evidence type="ECO:0000313" key="2">
    <source>
        <dbReference type="EMBL" id="GGC33251.1"/>
    </source>
</evidence>
<evidence type="ECO:0008006" key="4">
    <source>
        <dbReference type="Google" id="ProtNLM"/>
    </source>
</evidence>
<comment type="caution">
    <text evidence="2">The sequence shown here is derived from an EMBL/GenBank/DDBJ whole genome shotgun (WGS) entry which is preliminary data.</text>
</comment>
<protein>
    <recommendedName>
        <fullName evidence="4">DUF4374 domain-containing protein</fullName>
    </recommendedName>
</protein>
<dbReference type="PROSITE" id="PS51257">
    <property type="entry name" value="PROKAR_LIPOPROTEIN"/>
    <property type="match status" value="1"/>
</dbReference>
<dbReference type="InterPro" id="IPR025401">
    <property type="entry name" value="DUF4374"/>
</dbReference>
<organism evidence="2 3">
    <name type="scientific">Marivirga lumbricoides</name>
    <dbReference type="NCBI Taxonomy" id="1046115"/>
    <lineage>
        <taxon>Bacteria</taxon>
        <taxon>Pseudomonadati</taxon>
        <taxon>Bacteroidota</taxon>
        <taxon>Cytophagia</taxon>
        <taxon>Cytophagales</taxon>
        <taxon>Marivirgaceae</taxon>
        <taxon>Marivirga</taxon>
    </lineage>
</organism>
<keyword evidence="3" id="KW-1185">Reference proteome</keyword>
<dbReference type="Proteomes" id="UP000636010">
    <property type="component" value="Unassembled WGS sequence"/>
</dbReference>
<evidence type="ECO:0000313" key="3">
    <source>
        <dbReference type="Proteomes" id="UP000636010"/>
    </source>
</evidence>
<dbReference type="Pfam" id="PF14298">
    <property type="entry name" value="DUF4374"/>
    <property type="match status" value="1"/>
</dbReference>
<feature type="chain" id="PRO_5045597292" description="DUF4374 domain-containing protein" evidence="1">
    <location>
        <begin position="25"/>
        <end position="411"/>
    </location>
</feature>
<name>A0ABQ1M2J0_9BACT</name>
<keyword evidence="1" id="KW-0732">Signal</keyword>
<gene>
    <name evidence="2" type="ORF">GCM10011506_18340</name>
</gene>
<sequence>MRNNTIWKLSVSLLIIAFTVSSCKDDDLGPDNDTGAYTLALRSTGSSDVSTDYLVMEGELMQGEISLIGRGIEQSGYHFYQQTGPYLTTITYTDANVATVYKLNEEKALEKHIQFTMGRTHLFHPVDDRNFIAMNIPRGGSENAVFYQVNAETGQVTETATSVFTPTRGSGEQAYFSGMTIRGNKLFVPFFQIAASDFSSTQTDSAYVAIYSYPDLSYEGVITDPRTGPIGAYAAQGHIFTTENNDIYTVSPTAIAAGAPQETRPSGILRIKSGEEVFDEGYFFNVEEKTGGYKICNAQYIGDDKVLASIFSFDKDAYTEDDMWSRRDVKLAIIDVVDQTVNYINGIPVHYGGPTGTFANHMVQDNGMIYIKITNNEGIFIYEIDPQNLTATKGAEITNSAAVYGLFKLEQ</sequence>
<dbReference type="RefSeq" id="WP_188462580.1">
    <property type="nucleotide sequence ID" value="NZ_BAABHU010000005.1"/>
</dbReference>
<reference evidence="3" key="1">
    <citation type="journal article" date="2019" name="Int. J. Syst. Evol. Microbiol.">
        <title>The Global Catalogue of Microorganisms (GCM) 10K type strain sequencing project: providing services to taxonomists for standard genome sequencing and annotation.</title>
        <authorList>
            <consortium name="The Broad Institute Genomics Platform"/>
            <consortium name="The Broad Institute Genome Sequencing Center for Infectious Disease"/>
            <person name="Wu L."/>
            <person name="Ma J."/>
        </authorList>
    </citation>
    <scope>NUCLEOTIDE SEQUENCE [LARGE SCALE GENOMIC DNA]</scope>
    <source>
        <strain evidence="3">CGMCC 1.10832</strain>
    </source>
</reference>
<dbReference type="EMBL" id="BMEC01000005">
    <property type="protein sequence ID" value="GGC33251.1"/>
    <property type="molecule type" value="Genomic_DNA"/>
</dbReference>
<feature type="signal peptide" evidence="1">
    <location>
        <begin position="1"/>
        <end position="24"/>
    </location>
</feature>
<proteinExistence type="predicted"/>